<evidence type="ECO:0000313" key="1">
    <source>
        <dbReference type="EMBL" id="ARF51979.1"/>
    </source>
</evidence>
<organism evidence="1 2">
    <name type="scientific">Pantoea stewartii subsp. stewartii DC283</name>
    <dbReference type="NCBI Taxonomy" id="660596"/>
    <lineage>
        <taxon>Bacteria</taxon>
        <taxon>Pseudomonadati</taxon>
        <taxon>Pseudomonadota</taxon>
        <taxon>Gammaproteobacteria</taxon>
        <taxon>Enterobacterales</taxon>
        <taxon>Erwiniaceae</taxon>
        <taxon>Pantoea</taxon>
    </lineage>
</organism>
<dbReference type="Proteomes" id="UP000192380">
    <property type="component" value="Chromosome"/>
</dbReference>
<accession>A0ABN4Z6L8</accession>
<gene>
    <name evidence="1" type="ORF">DSJ_17540</name>
</gene>
<keyword evidence="2" id="KW-1185">Reference proteome</keyword>
<proteinExistence type="predicted"/>
<reference evidence="1 2" key="1">
    <citation type="submission" date="2016-10" db="EMBL/GenBank/DDBJ databases">
        <title>Complete Genome Assembly of Pantoea stewartii subsp. stewartii DC283, a Corn Pathogen.</title>
        <authorList>
            <person name="Duong D.A."/>
            <person name="Stevens A.M."/>
            <person name="Jensen R.V."/>
        </authorList>
    </citation>
    <scope>NUCLEOTIDE SEQUENCE [LARGE SCALE GENOMIC DNA]</scope>
    <source>
        <strain evidence="1 2">DC283</strain>
    </source>
</reference>
<dbReference type="EMBL" id="CP017581">
    <property type="protein sequence ID" value="ARF51979.1"/>
    <property type="molecule type" value="Genomic_DNA"/>
</dbReference>
<sequence>MMLSILLTLTVGVTLILHHRDTVNNALDTGKCLVNNNVRGFFDILRHLLHQVYRWIFKSCG</sequence>
<protein>
    <submittedName>
        <fullName evidence="1">Uncharacterized protein</fullName>
    </submittedName>
</protein>
<evidence type="ECO:0000313" key="2">
    <source>
        <dbReference type="Proteomes" id="UP000192380"/>
    </source>
</evidence>
<name>A0ABN4Z6L8_PANSE</name>